<dbReference type="RefSeq" id="WP_221031210.1">
    <property type="nucleotide sequence ID" value="NZ_CP139781.1"/>
</dbReference>
<keyword evidence="3" id="KW-1185">Reference proteome</keyword>
<evidence type="ECO:0000256" key="1">
    <source>
        <dbReference type="SAM" id="MobiDB-lite"/>
    </source>
</evidence>
<organism evidence="2 3">
    <name type="scientific">Actomonas aquatica</name>
    <dbReference type="NCBI Taxonomy" id="2866162"/>
    <lineage>
        <taxon>Bacteria</taxon>
        <taxon>Pseudomonadati</taxon>
        <taxon>Verrucomicrobiota</taxon>
        <taxon>Opitutia</taxon>
        <taxon>Opitutales</taxon>
        <taxon>Opitutaceae</taxon>
        <taxon>Actomonas</taxon>
    </lineage>
</organism>
<sequence length="396" mass="42628">MPSSDNVSAARGPAGGGEFKPDAWRGGKDRPRVGQRQDGRWWWVDPQRGPVFVAGLAGVARSVGSQSVIGQLRGWGFNLLLPPVAEGFCNRGLPHVAVLELAKSGDRMLRQAGVALPDVFDPRWEEAVRQRVSVEPATAGLAAYVADTELRWGGEAKPGEAFDRPSLLQVCLSLDPVHAAYHAAWEFVLATRPGGVSDLVRDWAVTLPNKETLRQMTADDQVLDSPAFRIDHERFLREFCQRYHRVVGEALKTADGTRLWLSAPLSATTPAVVRSTAAAQVDVALVSEPGLGGGWTPELIWGVDGSGWSGQRSVLDPAALSDLERQLARTRETLLAWSEQPQVVGYVWSRYAGGDVEADGPGLSSLLDDNGRINHARVDPLAAFNKAAAALRGAVG</sequence>
<dbReference type="EMBL" id="CP139781">
    <property type="protein sequence ID" value="WRQ86281.1"/>
    <property type="molecule type" value="Genomic_DNA"/>
</dbReference>
<evidence type="ECO:0000313" key="3">
    <source>
        <dbReference type="Proteomes" id="UP000738431"/>
    </source>
</evidence>
<name>A0ABZ1C498_9BACT</name>
<dbReference type="Proteomes" id="UP000738431">
    <property type="component" value="Chromosome"/>
</dbReference>
<evidence type="ECO:0000313" key="2">
    <source>
        <dbReference type="EMBL" id="WRQ86281.1"/>
    </source>
</evidence>
<gene>
    <name evidence="2" type="ORF">K1X11_015810</name>
</gene>
<feature type="region of interest" description="Disordered" evidence="1">
    <location>
        <begin position="1"/>
        <end position="37"/>
    </location>
</feature>
<reference evidence="2 3" key="1">
    <citation type="submission" date="2023-12" db="EMBL/GenBank/DDBJ databases">
        <title>Description of an unclassified Opitutus bacterium of Verrucomicrobiota.</title>
        <authorList>
            <person name="Zhang D.-F."/>
        </authorList>
    </citation>
    <scope>NUCLEOTIDE SEQUENCE [LARGE SCALE GENOMIC DNA]</scope>
    <source>
        <strain evidence="2 3">WL0086</strain>
    </source>
</reference>
<proteinExistence type="predicted"/>
<dbReference type="Gene3D" id="3.20.20.80">
    <property type="entry name" value="Glycosidases"/>
    <property type="match status" value="1"/>
</dbReference>
<protein>
    <submittedName>
        <fullName evidence="2">Uncharacterized protein</fullName>
    </submittedName>
</protein>
<feature type="compositionally biased region" description="Basic and acidic residues" evidence="1">
    <location>
        <begin position="19"/>
        <end position="37"/>
    </location>
</feature>
<accession>A0ABZ1C498</accession>